<organism evidence="3 4">
    <name type="scientific">Cellulomonas xiejunii</name>
    <dbReference type="NCBI Taxonomy" id="2968083"/>
    <lineage>
        <taxon>Bacteria</taxon>
        <taxon>Bacillati</taxon>
        <taxon>Actinomycetota</taxon>
        <taxon>Actinomycetes</taxon>
        <taxon>Micrococcales</taxon>
        <taxon>Cellulomonadaceae</taxon>
        <taxon>Cellulomonas</taxon>
    </lineage>
</organism>
<feature type="compositionally biased region" description="Low complexity" evidence="1">
    <location>
        <begin position="101"/>
        <end position="112"/>
    </location>
</feature>
<evidence type="ECO:0000256" key="1">
    <source>
        <dbReference type="SAM" id="MobiDB-lite"/>
    </source>
</evidence>
<dbReference type="Proteomes" id="UP001316384">
    <property type="component" value="Chromosome"/>
</dbReference>
<accession>A0ABY5KT71</accession>
<keyword evidence="2" id="KW-1133">Transmembrane helix</keyword>
<evidence type="ECO:0000313" key="3">
    <source>
        <dbReference type="EMBL" id="UUI72381.1"/>
    </source>
</evidence>
<evidence type="ECO:0000313" key="4">
    <source>
        <dbReference type="Proteomes" id="UP001316384"/>
    </source>
</evidence>
<dbReference type="EMBL" id="CP101987">
    <property type="protein sequence ID" value="UUI72381.1"/>
    <property type="molecule type" value="Genomic_DNA"/>
</dbReference>
<keyword evidence="4" id="KW-1185">Reference proteome</keyword>
<evidence type="ECO:0000256" key="2">
    <source>
        <dbReference type="SAM" id="Phobius"/>
    </source>
</evidence>
<feature type="compositionally biased region" description="Basic residues" evidence="1">
    <location>
        <begin position="113"/>
        <end position="125"/>
    </location>
</feature>
<keyword evidence="2" id="KW-0812">Transmembrane</keyword>
<protein>
    <submittedName>
        <fullName evidence="3">Uncharacterized protein</fullName>
    </submittedName>
</protein>
<dbReference type="RefSeq" id="WP_256769424.1">
    <property type="nucleotide sequence ID" value="NZ_CP101987.1"/>
</dbReference>
<keyword evidence="2" id="KW-0472">Membrane</keyword>
<gene>
    <name evidence="3" type="ORF">NP048_02615</name>
</gene>
<name>A0ABY5KT71_9CELL</name>
<sequence length="144" mass="15820">MVPLGAADTAQVLWVVLAPLVASGAILRRPRLTPLADRVHADDRGVAVLRDLAQRYDRRPVLVHIGPRTMLVPLHVDDGRALLDASPEPFTPASLEKRVRCTTSSPTACSSARRPHGRRAARGTRPRWTPGDRCTARRRSSTRP</sequence>
<proteinExistence type="predicted"/>
<feature type="transmembrane region" description="Helical" evidence="2">
    <location>
        <begin position="12"/>
        <end position="28"/>
    </location>
</feature>
<feature type="region of interest" description="Disordered" evidence="1">
    <location>
        <begin position="94"/>
        <end position="144"/>
    </location>
</feature>
<reference evidence="3 4" key="1">
    <citation type="submission" date="2022-07" db="EMBL/GenBank/DDBJ databases">
        <title>Novel species in genus cellulomonas.</title>
        <authorList>
            <person name="Ye L."/>
        </authorList>
    </citation>
    <scope>NUCLEOTIDE SEQUENCE [LARGE SCALE GENOMIC DNA]</scope>
    <source>
        <strain evidence="4">zg-B89</strain>
    </source>
</reference>